<sequence length="80" mass="8973">MSPDNELPRCPPQLVALVHHIFNWKIPNLSSKPGCLQWVEPACVIAQAFLVIVCYHVMHYGIISILNAIKHIHASNFCAI</sequence>
<reference evidence="1 2" key="1">
    <citation type="submission" date="2022-12" db="EMBL/GenBank/DDBJ databases">
        <title>Chromosome-scale assembly of the Ensete ventricosum genome.</title>
        <authorList>
            <person name="Dussert Y."/>
            <person name="Stocks J."/>
            <person name="Wendawek A."/>
            <person name="Woldeyes F."/>
            <person name="Nichols R.A."/>
            <person name="Borrell J.S."/>
        </authorList>
    </citation>
    <scope>NUCLEOTIDE SEQUENCE [LARGE SCALE GENOMIC DNA]</scope>
    <source>
        <strain evidence="2">cv. Maze</strain>
        <tissue evidence="1">Seeds</tissue>
    </source>
</reference>
<keyword evidence="2" id="KW-1185">Reference proteome</keyword>
<organism evidence="1 2">
    <name type="scientific">Ensete ventricosum</name>
    <name type="common">Abyssinian banana</name>
    <name type="synonym">Musa ensete</name>
    <dbReference type="NCBI Taxonomy" id="4639"/>
    <lineage>
        <taxon>Eukaryota</taxon>
        <taxon>Viridiplantae</taxon>
        <taxon>Streptophyta</taxon>
        <taxon>Embryophyta</taxon>
        <taxon>Tracheophyta</taxon>
        <taxon>Spermatophyta</taxon>
        <taxon>Magnoliopsida</taxon>
        <taxon>Liliopsida</taxon>
        <taxon>Zingiberales</taxon>
        <taxon>Musaceae</taxon>
        <taxon>Ensete</taxon>
    </lineage>
</organism>
<protein>
    <submittedName>
        <fullName evidence="1">Uncharacterized protein</fullName>
    </submittedName>
</protein>
<evidence type="ECO:0000313" key="1">
    <source>
        <dbReference type="EMBL" id="KAJ8457912.1"/>
    </source>
</evidence>
<dbReference type="Proteomes" id="UP001222027">
    <property type="component" value="Unassembled WGS sequence"/>
</dbReference>
<comment type="caution">
    <text evidence="1">The sequence shown here is derived from an EMBL/GenBank/DDBJ whole genome shotgun (WGS) entry which is preliminary data.</text>
</comment>
<name>A0AAV8PR91_ENSVE</name>
<dbReference type="EMBL" id="JAQQAF010000009">
    <property type="protein sequence ID" value="KAJ8457912.1"/>
    <property type="molecule type" value="Genomic_DNA"/>
</dbReference>
<evidence type="ECO:0000313" key="2">
    <source>
        <dbReference type="Proteomes" id="UP001222027"/>
    </source>
</evidence>
<accession>A0AAV8PR91</accession>
<proteinExistence type="predicted"/>
<dbReference type="AlphaFoldDB" id="A0AAV8PR91"/>
<gene>
    <name evidence="1" type="ORF">OPV22_030838</name>
</gene>